<dbReference type="InterPro" id="IPR020904">
    <property type="entry name" value="Sc_DH/Rdtase_CS"/>
</dbReference>
<evidence type="ECO:0000256" key="2">
    <source>
        <dbReference type="RuleBase" id="RU000363"/>
    </source>
</evidence>
<feature type="signal peptide" evidence="3">
    <location>
        <begin position="1"/>
        <end position="19"/>
    </location>
</feature>
<dbReference type="GO" id="GO:0016491">
    <property type="term" value="F:oxidoreductase activity"/>
    <property type="evidence" value="ECO:0007669"/>
    <property type="project" value="UniProtKB-KW"/>
</dbReference>
<evidence type="ECO:0000313" key="4">
    <source>
        <dbReference type="EMBL" id="GIX81862.1"/>
    </source>
</evidence>
<dbReference type="PROSITE" id="PS00061">
    <property type="entry name" value="ADH_SHORT"/>
    <property type="match status" value="1"/>
</dbReference>
<dbReference type="PRINTS" id="PR00081">
    <property type="entry name" value="GDHRDH"/>
</dbReference>
<evidence type="ECO:0000313" key="5">
    <source>
        <dbReference type="Proteomes" id="UP001054837"/>
    </source>
</evidence>
<dbReference type="InterPro" id="IPR002347">
    <property type="entry name" value="SDR_fam"/>
</dbReference>
<name>A0AAV4NAM4_9ARAC</name>
<organism evidence="4 5">
    <name type="scientific">Caerostris darwini</name>
    <dbReference type="NCBI Taxonomy" id="1538125"/>
    <lineage>
        <taxon>Eukaryota</taxon>
        <taxon>Metazoa</taxon>
        <taxon>Ecdysozoa</taxon>
        <taxon>Arthropoda</taxon>
        <taxon>Chelicerata</taxon>
        <taxon>Arachnida</taxon>
        <taxon>Araneae</taxon>
        <taxon>Araneomorphae</taxon>
        <taxon>Entelegynae</taxon>
        <taxon>Araneoidea</taxon>
        <taxon>Araneidae</taxon>
        <taxon>Caerostris</taxon>
    </lineage>
</organism>
<dbReference type="SUPFAM" id="SSF51735">
    <property type="entry name" value="NAD(P)-binding Rossmann-fold domains"/>
    <property type="match status" value="1"/>
</dbReference>
<sequence>MNFFLFLLFLFFTFEFTKKRCLNDKVDAFNKAVFITGCDSGFGHLLAKRLDSKGFQVFAGCLLPSSSGASELQKWCSQRLKIVELDVTQDDSVNRAFESVKDHLRSSGTKLWAVVNNAGVQRGFSLEISEGKDFKDCMEVNAFGPMRVTKAFLPLLKETKGRIVNVTSLSGRIAVREVMPYSMSKFAAGAFNDCLRQEMSTWGISVVSIEPELFKTPLTNVENLIINLNHIVSNLPNSVLWDYGKVYFKAFEKFMITFTGCACPNVELVVNDLEAAVIQKYPDNHYKPRRNLFFRFILFCFEIFPSSIQDIIVYIALFLLGLPKPKPTKAIG</sequence>
<dbReference type="EMBL" id="BPLQ01001451">
    <property type="protein sequence ID" value="GIX81862.1"/>
    <property type="molecule type" value="Genomic_DNA"/>
</dbReference>
<keyword evidence="1" id="KW-0560">Oxidoreductase</keyword>
<proteinExistence type="inferred from homology"/>
<accession>A0AAV4NAM4</accession>
<dbReference type="Pfam" id="PF00106">
    <property type="entry name" value="adh_short"/>
    <property type="match status" value="1"/>
</dbReference>
<dbReference type="Proteomes" id="UP001054837">
    <property type="component" value="Unassembled WGS sequence"/>
</dbReference>
<reference evidence="4 5" key="1">
    <citation type="submission" date="2021-06" db="EMBL/GenBank/DDBJ databases">
        <title>Caerostris darwini draft genome.</title>
        <authorList>
            <person name="Kono N."/>
            <person name="Arakawa K."/>
        </authorList>
    </citation>
    <scope>NUCLEOTIDE SEQUENCE [LARGE SCALE GENOMIC DNA]</scope>
</reference>
<keyword evidence="5" id="KW-1185">Reference proteome</keyword>
<evidence type="ECO:0000256" key="3">
    <source>
        <dbReference type="SAM" id="SignalP"/>
    </source>
</evidence>
<dbReference type="AlphaFoldDB" id="A0AAV4NAM4"/>
<comment type="similarity">
    <text evidence="2">Belongs to the short-chain dehydrogenases/reductases (SDR) family.</text>
</comment>
<protein>
    <submittedName>
        <fullName evidence="4">Estradiol 17-beta-dehydrogenase 2</fullName>
    </submittedName>
</protein>
<dbReference type="PANTHER" id="PTHR43313">
    <property type="entry name" value="SHORT-CHAIN DEHYDROGENASE/REDUCTASE FAMILY 9C"/>
    <property type="match status" value="1"/>
</dbReference>
<keyword evidence="3" id="KW-0732">Signal</keyword>
<evidence type="ECO:0000256" key="1">
    <source>
        <dbReference type="ARBA" id="ARBA00023002"/>
    </source>
</evidence>
<feature type="chain" id="PRO_5043394234" evidence="3">
    <location>
        <begin position="20"/>
        <end position="332"/>
    </location>
</feature>
<gene>
    <name evidence="4" type="primary">Hsd17b2</name>
    <name evidence="4" type="ORF">CDAR_115981</name>
</gene>
<dbReference type="PANTHER" id="PTHR43313:SF36">
    <property type="entry name" value="D-BETA-HYDROXYBUTYRATE DEHYDROGENASE, MITOCHONDRIAL"/>
    <property type="match status" value="1"/>
</dbReference>
<dbReference type="GO" id="GO:0008202">
    <property type="term" value="P:steroid metabolic process"/>
    <property type="evidence" value="ECO:0007669"/>
    <property type="project" value="TreeGrafter"/>
</dbReference>
<comment type="caution">
    <text evidence="4">The sequence shown here is derived from an EMBL/GenBank/DDBJ whole genome shotgun (WGS) entry which is preliminary data.</text>
</comment>
<dbReference type="PRINTS" id="PR00080">
    <property type="entry name" value="SDRFAMILY"/>
</dbReference>
<dbReference type="InterPro" id="IPR036291">
    <property type="entry name" value="NAD(P)-bd_dom_sf"/>
</dbReference>
<dbReference type="Gene3D" id="3.40.50.720">
    <property type="entry name" value="NAD(P)-binding Rossmann-like Domain"/>
    <property type="match status" value="1"/>
</dbReference>